<comment type="caution">
    <text evidence="1">The sequence shown here is derived from an EMBL/GenBank/DDBJ whole genome shotgun (WGS) entry which is preliminary data.</text>
</comment>
<sequence>MLLKTIRKKKIWQVAIGIGLAIGCNAGEPSRTSFTFQADELAAANAGMTKKSVEAGSRKTPVWIFDGKRGKTAVSGKCEGIPAGYKGMQVEIAVLSVADETVSDFEDVYRVRLVQKHPESGEVVTKFSGPPVRTRLTGRPMESRTILLESCCPVKPDLPISFSIERCAGDFGDTFKHDTGLVSATFTPVRESIIPFTVESRPGYNSWPMMQADGNKLVCTYSRGSAHVTSEPKRNVYVRSSVDFGKTWSPEAIVTADTVYGEVPIGKGLDENGKLLFWVRRQGIGERRHDLYRTADGVHFEYVVMPDLDPVPMQITDVFHVPTVGLMALWFTGNYGAEKLNAWGTLVSRDNGNTWTQYTVEDALPHKEWMTEPSAVYLGDGRIFAVGRIEYSPDSAERAQFQMESDDYGKTWKRSKTNITDVMMSTPSLIYDRETGLVSNYYYQRGRGMLKRRVAKIDEIWGKPLAWPDPEIIVFGDSATVDAGNVNATAIGRKHYLAYYSGETPNTSVLVAAVPAPATERRQK</sequence>
<name>A0A2U1ARE8_9BACT</name>
<proteinExistence type="predicted"/>
<dbReference type="Gene3D" id="2.120.10.10">
    <property type="match status" value="1"/>
</dbReference>
<dbReference type="AlphaFoldDB" id="A0A2U1ARE8"/>
<dbReference type="EMBL" id="QEKH01000023">
    <property type="protein sequence ID" value="PVY38978.1"/>
    <property type="molecule type" value="Genomic_DNA"/>
</dbReference>
<dbReference type="SUPFAM" id="SSF50939">
    <property type="entry name" value="Sialidases"/>
    <property type="match status" value="1"/>
</dbReference>
<dbReference type="CDD" id="cd15482">
    <property type="entry name" value="Sialidase_non-viral"/>
    <property type="match status" value="1"/>
</dbReference>
<evidence type="ECO:0000313" key="1">
    <source>
        <dbReference type="EMBL" id="PVY38978.1"/>
    </source>
</evidence>
<dbReference type="Proteomes" id="UP000245959">
    <property type="component" value="Unassembled WGS sequence"/>
</dbReference>
<accession>A0A2U1ARE8</accession>
<evidence type="ECO:0008006" key="3">
    <source>
        <dbReference type="Google" id="ProtNLM"/>
    </source>
</evidence>
<evidence type="ECO:0000313" key="2">
    <source>
        <dbReference type="Proteomes" id="UP000245959"/>
    </source>
</evidence>
<keyword evidence="2" id="KW-1185">Reference proteome</keyword>
<protein>
    <recommendedName>
        <fullName evidence="3">BNR repeat protein</fullName>
    </recommendedName>
</protein>
<dbReference type="InterPro" id="IPR036278">
    <property type="entry name" value="Sialidase_sf"/>
</dbReference>
<gene>
    <name evidence="1" type="ORF">C8D82_12331</name>
</gene>
<dbReference type="PROSITE" id="PS51257">
    <property type="entry name" value="PROKAR_LIPOPROTEIN"/>
    <property type="match status" value="1"/>
</dbReference>
<organism evidence="1 2">
    <name type="scientific">Victivallis vadensis</name>
    <dbReference type="NCBI Taxonomy" id="172901"/>
    <lineage>
        <taxon>Bacteria</taxon>
        <taxon>Pseudomonadati</taxon>
        <taxon>Lentisphaerota</taxon>
        <taxon>Lentisphaeria</taxon>
        <taxon>Victivallales</taxon>
        <taxon>Victivallaceae</taxon>
        <taxon>Victivallis</taxon>
    </lineage>
</organism>
<reference evidence="1 2" key="1">
    <citation type="submission" date="2018-04" db="EMBL/GenBank/DDBJ databases">
        <title>Genomic Encyclopedia of Type Strains, Phase IV (KMG-IV): sequencing the most valuable type-strain genomes for metagenomic binning, comparative biology and taxonomic classification.</title>
        <authorList>
            <person name="Goeker M."/>
        </authorList>
    </citation>
    <scope>NUCLEOTIDE SEQUENCE [LARGE SCALE GENOMIC DNA]</scope>
    <source>
        <strain evidence="1 2">DSM 14823</strain>
    </source>
</reference>